<dbReference type="GO" id="GO:0003676">
    <property type="term" value="F:nucleic acid binding"/>
    <property type="evidence" value="ECO:0007669"/>
    <property type="project" value="InterPro"/>
</dbReference>
<gene>
    <name evidence="2" type="ORF">METZ01_LOCUS254058</name>
</gene>
<feature type="non-terminal residue" evidence="2">
    <location>
        <position position="1"/>
    </location>
</feature>
<dbReference type="EMBL" id="UINC01068515">
    <property type="protein sequence ID" value="SVC01204.1"/>
    <property type="molecule type" value="Genomic_DNA"/>
</dbReference>
<dbReference type="AlphaFoldDB" id="A0A382IN64"/>
<reference evidence="2" key="1">
    <citation type="submission" date="2018-05" db="EMBL/GenBank/DDBJ databases">
        <authorList>
            <person name="Lanie J.A."/>
            <person name="Ng W.-L."/>
            <person name="Kazmierczak K.M."/>
            <person name="Andrzejewski T.M."/>
            <person name="Davidsen T.M."/>
            <person name="Wayne K.J."/>
            <person name="Tettelin H."/>
            <person name="Glass J.I."/>
            <person name="Rusch D."/>
            <person name="Podicherti R."/>
            <person name="Tsui H.-C.T."/>
            <person name="Winkler M.E."/>
        </authorList>
    </citation>
    <scope>NUCLEOTIDE SEQUENCE</scope>
</reference>
<dbReference type="InterPro" id="IPR002711">
    <property type="entry name" value="HNH"/>
</dbReference>
<organism evidence="2">
    <name type="scientific">marine metagenome</name>
    <dbReference type="NCBI Taxonomy" id="408172"/>
    <lineage>
        <taxon>unclassified sequences</taxon>
        <taxon>metagenomes</taxon>
        <taxon>ecological metagenomes</taxon>
    </lineage>
</organism>
<accession>A0A382IN64</accession>
<dbReference type="InterPro" id="IPR003615">
    <property type="entry name" value="HNH_nuc"/>
</dbReference>
<sequence>VTIRVTLQKDGKSIRREYKTHARAVGALGKWFSGNKGMALLYQPGKQPVVYRSKHELPIVKRSTQTNFYRTKAWRELRLSILLASDCSCKICGNTSEKGAVLHVDHIKPRSLYPELALDEGNLQVLCEDCNIAKSNNDV</sequence>
<protein>
    <recommendedName>
        <fullName evidence="1">HNH nuclease domain-containing protein</fullName>
    </recommendedName>
</protein>
<dbReference type="Pfam" id="PF01844">
    <property type="entry name" value="HNH"/>
    <property type="match status" value="1"/>
</dbReference>
<proteinExistence type="predicted"/>
<dbReference type="CDD" id="cd00085">
    <property type="entry name" value="HNHc"/>
    <property type="match status" value="1"/>
</dbReference>
<dbReference type="GO" id="GO:0008270">
    <property type="term" value="F:zinc ion binding"/>
    <property type="evidence" value="ECO:0007669"/>
    <property type="project" value="InterPro"/>
</dbReference>
<feature type="domain" description="HNH nuclease" evidence="1">
    <location>
        <begin position="76"/>
        <end position="132"/>
    </location>
</feature>
<name>A0A382IN64_9ZZZZ</name>
<evidence type="ECO:0000259" key="1">
    <source>
        <dbReference type="SMART" id="SM00507"/>
    </source>
</evidence>
<dbReference type="GO" id="GO:0004519">
    <property type="term" value="F:endonuclease activity"/>
    <property type="evidence" value="ECO:0007669"/>
    <property type="project" value="InterPro"/>
</dbReference>
<dbReference type="SMART" id="SM00507">
    <property type="entry name" value="HNHc"/>
    <property type="match status" value="1"/>
</dbReference>
<dbReference type="Gene3D" id="1.10.30.50">
    <property type="match status" value="1"/>
</dbReference>
<evidence type="ECO:0000313" key="2">
    <source>
        <dbReference type="EMBL" id="SVC01204.1"/>
    </source>
</evidence>